<reference evidence="3 4" key="1">
    <citation type="submission" date="2014-10" db="EMBL/GenBank/DDBJ databases">
        <title>Draft genome sequence of Novosphingobium subterraneum DSM 12447.</title>
        <authorList>
            <person name="Gan H.M."/>
            <person name="Gan H.Y."/>
            <person name="Savka M.A."/>
        </authorList>
    </citation>
    <scope>NUCLEOTIDE SEQUENCE [LARGE SCALE GENOMIC DNA]</scope>
    <source>
        <strain evidence="3 4">DSM 12447</strain>
    </source>
</reference>
<evidence type="ECO:0000256" key="1">
    <source>
        <dbReference type="SAM" id="MobiDB-lite"/>
    </source>
</evidence>
<protein>
    <recommendedName>
        <fullName evidence="5">Lipoprotein</fullName>
    </recommendedName>
</protein>
<feature type="signal peptide" evidence="2">
    <location>
        <begin position="1"/>
        <end position="29"/>
    </location>
</feature>
<dbReference type="Proteomes" id="UP000031338">
    <property type="component" value="Unassembled WGS sequence"/>
</dbReference>
<dbReference type="EMBL" id="JRVC01000012">
    <property type="protein sequence ID" value="KHS45607.1"/>
    <property type="molecule type" value="Genomic_DNA"/>
</dbReference>
<keyword evidence="4" id="KW-1185">Reference proteome</keyword>
<dbReference type="PROSITE" id="PS51257">
    <property type="entry name" value="PROKAR_LIPOPROTEIN"/>
    <property type="match status" value="1"/>
</dbReference>
<feature type="chain" id="PRO_5002145674" description="Lipoprotein" evidence="2">
    <location>
        <begin position="30"/>
        <end position="90"/>
    </location>
</feature>
<dbReference type="PATRIC" id="fig|48936.3.peg.2635"/>
<dbReference type="RefSeq" id="WP_039335163.1">
    <property type="nucleotide sequence ID" value="NZ_JRVC01000012.1"/>
</dbReference>
<name>A0A0B9A8F7_9SPHN</name>
<evidence type="ECO:0000313" key="3">
    <source>
        <dbReference type="EMBL" id="KHS45607.1"/>
    </source>
</evidence>
<evidence type="ECO:0008006" key="5">
    <source>
        <dbReference type="Google" id="ProtNLM"/>
    </source>
</evidence>
<accession>A0A0B9A8F7</accession>
<feature type="compositionally biased region" description="Polar residues" evidence="1">
    <location>
        <begin position="79"/>
        <end position="90"/>
    </location>
</feature>
<sequence length="90" mass="9178">MSLMPKPATFRLIGALALPFALMLGACDAADTPTQPMDAKDIPENQGMGGAYDGNPTETPSGTGADTPVNAPAEDRSSADGTTPMQSQPQ</sequence>
<evidence type="ECO:0000256" key="2">
    <source>
        <dbReference type="SAM" id="SignalP"/>
    </source>
</evidence>
<proteinExistence type="predicted"/>
<evidence type="ECO:0000313" key="4">
    <source>
        <dbReference type="Proteomes" id="UP000031338"/>
    </source>
</evidence>
<feature type="region of interest" description="Disordered" evidence="1">
    <location>
        <begin position="30"/>
        <end position="90"/>
    </location>
</feature>
<gene>
    <name evidence="3" type="ORF">NJ75_02626</name>
</gene>
<dbReference type="AlphaFoldDB" id="A0A0B9A8F7"/>
<keyword evidence="2" id="KW-0732">Signal</keyword>
<organism evidence="3 4">
    <name type="scientific">Novosphingobium subterraneum</name>
    <dbReference type="NCBI Taxonomy" id="48936"/>
    <lineage>
        <taxon>Bacteria</taxon>
        <taxon>Pseudomonadati</taxon>
        <taxon>Pseudomonadota</taxon>
        <taxon>Alphaproteobacteria</taxon>
        <taxon>Sphingomonadales</taxon>
        <taxon>Sphingomonadaceae</taxon>
        <taxon>Novosphingobium</taxon>
    </lineage>
</organism>
<comment type="caution">
    <text evidence="3">The sequence shown here is derived from an EMBL/GenBank/DDBJ whole genome shotgun (WGS) entry which is preliminary data.</text>
</comment>